<dbReference type="Proteomes" id="UP001163283">
    <property type="component" value="Chromosome"/>
</dbReference>
<organism evidence="2 5">
    <name type="scientific">Moraxella bovis</name>
    <dbReference type="NCBI Taxonomy" id="476"/>
    <lineage>
        <taxon>Bacteria</taxon>
        <taxon>Pseudomonadati</taxon>
        <taxon>Pseudomonadota</taxon>
        <taxon>Gammaproteobacteria</taxon>
        <taxon>Moraxellales</taxon>
        <taxon>Moraxellaceae</taxon>
        <taxon>Moraxella</taxon>
    </lineage>
</organism>
<reference evidence="3 6" key="2">
    <citation type="journal article" date="2022" name="BMC Microbiol.">
        <title>Whole genome sequencing of Moraxella bovis strains from North America reveals two genotypes with different genetic determinants.</title>
        <authorList>
            <person name="Wynn E.L."/>
            <person name="Hille M.M."/>
            <person name="Loy J.D."/>
            <person name="Schuller G."/>
            <person name="Kuhn K.L."/>
            <person name="Dickey A.M."/>
            <person name="Bono J.L."/>
            <person name="Clawson M.L."/>
        </authorList>
    </citation>
    <scope>NUCLEOTIDE SEQUENCE</scope>
    <source>
        <strain evidence="3">SAM102599</strain>
        <strain evidence="4 6">SAM57978</strain>
    </source>
</reference>
<evidence type="ECO:0000313" key="2">
    <source>
        <dbReference type="EMBL" id="STY91510.1"/>
    </source>
</evidence>
<dbReference type="AlphaFoldDB" id="A0A378PT59"/>
<dbReference type="GeneID" id="77188077"/>
<evidence type="ECO:0000313" key="5">
    <source>
        <dbReference type="Proteomes" id="UP000254133"/>
    </source>
</evidence>
<dbReference type="EMBL" id="CP087830">
    <property type="protein sequence ID" value="UZA02346.1"/>
    <property type="molecule type" value="Genomic_DNA"/>
</dbReference>
<evidence type="ECO:0000313" key="6">
    <source>
        <dbReference type="Proteomes" id="UP001163283"/>
    </source>
</evidence>
<feature type="signal peptide" evidence="1">
    <location>
        <begin position="1"/>
        <end position="23"/>
    </location>
</feature>
<reference evidence="2 5" key="1">
    <citation type="submission" date="2018-06" db="EMBL/GenBank/DDBJ databases">
        <authorList>
            <consortium name="Pathogen Informatics"/>
            <person name="Doyle S."/>
        </authorList>
    </citation>
    <scope>NUCLEOTIDE SEQUENCE [LARGE SCALE GENOMIC DNA]</scope>
    <source>
        <strain evidence="2 5">NCTC9426</strain>
    </source>
</reference>
<name>A0A378PT59_MORBO</name>
<keyword evidence="7" id="KW-1185">Reference proteome</keyword>
<proteinExistence type="predicted"/>
<dbReference type="EMBL" id="CP087781">
    <property type="protein sequence ID" value="UZA50881.1"/>
    <property type="molecule type" value="Genomic_DNA"/>
</dbReference>
<evidence type="ECO:0000313" key="4">
    <source>
        <dbReference type="EMBL" id="UZA50881.1"/>
    </source>
</evidence>
<evidence type="ECO:0000256" key="1">
    <source>
        <dbReference type="SAM" id="SignalP"/>
    </source>
</evidence>
<feature type="chain" id="PRO_5044586410" evidence="1">
    <location>
        <begin position="24"/>
        <end position="112"/>
    </location>
</feature>
<dbReference type="RefSeq" id="WP_147287331.1">
    <property type="nucleotide sequence ID" value="NZ_CP087765.1"/>
</dbReference>
<accession>A0A378PT59</accession>
<evidence type="ECO:0000313" key="3">
    <source>
        <dbReference type="EMBL" id="UZA02346.1"/>
    </source>
</evidence>
<sequence>MNIIRLLPIALLGLALPACQSFKDDPFNTTHTAPTVQVPTPTPDKNLEFLKEMFEKDQIRNGMQRERLICPAVYKPVCVTYTHNGKNYHGSFNNKCYASGLNIVNIGDGFCE</sequence>
<keyword evidence="1" id="KW-0732">Signal</keyword>
<dbReference type="Proteomes" id="UP000254133">
    <property type="component" value="Unassembled WGS sequence"/>
</dbReference>
<gene>
    <name evidence="3" type="ORF">LP092_10230</name>
    <name evidence="4" type="ORF">LP129_10185</name>
    <name evidence="2" type="ORF">NCTC9426_01568</name>
</gene>
<protein>
    <submittedName>
        <fullName evidence="2">Uncharacterized protein</fullName>
    </submittedName>
</protein>
<evidence type="ECO:0000313" key="7">
    <source>
        <dbReference type="Proteomes" id="UP001163632"/>
    </source>
</evidence>
<dbReference type="EMBL" id="UGPZ01000002">
    <property type="protein sequence ID" value="STY91510.1"/>
    <property type="molecule type" value="Genomic_DNA"/>
</dbReference>
<dbReference type="Proteomes" id="UP001163632">
    <property type="component" value="Chromosome"/>
</dbReference>